<dbReference type="PANTHER" id="PTHR36206:SF4">
    <property type="entry name" value="HYPOTHETICAL CONSERVED PROTEIN (EUROFUNG)-RELATED"/>
    <property type="match status" value="1"/>
</dbReference>
<evidence type="ECO:0000256" key="4">
    <source>
        <dbReference type="ARBA" id="ARBA00023125"/>
    </source>
</evidence>
<accession>A0AAE0TPC5</accession>
<dbReference type="AlphaFoldDB" id="A0AAE0TPC5"/>
<evidence type="ECO:0000256" key="1">
    <source>
        <dbReference type="ARBA" id="ARBA00022723"/>
    </source>
</evidence>
<gene>
    <name evidence="7" type="ORF">LTR78_010820</name>
</gene>
<evidence type="ECO:0000256" key="6">
    <source>
        <dbReference type="ARBA" id="ARBA00023242"/>
    </source>
</evidence>
<evidence type="ECO:0000313" key="8">
    <source>
        <dbReference type="Proteomes" id="UP001274830"/>
    </source>
</evidence>
<protein>
    <submittedName>
        <fullName evidence="7">Uncharacterized protein</fullName>
    </submittedName>
</protein>
<keyword evidence="8" id="KW-1185">Reference proteome</keyword>
<keyword evidence="2" id="KW-0862">Zinc</keyword>
<evidence type="ECO:0000256" key="3">
    <source>
        <dbReference type="ARBA" id="ARBA00023015"/>
    </source>
</evidence>
<name>A0AAE0TPC5_9PEZI</name>
<organism evidence="7 8">
    <name type="scientific">Recurvomyces mirabilis</name>
    <dbReference type="NCBI Taxonomy" id="574656"/>
    <lineage>
        <taxon>Eukaryota</taxon>
        <taxon>Fungi</taxon>
        <taxon>Dikarya</taxon>
        <taxon>Ascomycota</taxon>
        <taxon>Pezizomycotina</taxon>
        <taxon>Dothideomycetes</taxon>
        <taxon>Dothideomycetidae</taxon>
        <taxon>Mycosphaerellales</taxon>
        <taxon>Teratosphaeriaceae</taxon>
        <taxon>Recurvomyces</taxon>
    </lineage>
</organism>
<dbReference type="GO" id="GO:0046872">
    <property type="term" value="F:metal ion binding"/>
    <property type="evidence" value="ECO:0007669"/>
    <property type="project" value="UniProtKB-KW"/>
</dbReference>
<dbReference type="Proteomes" id="UP001274830">
    <property type="component" value="Unassembled WGS sequence"/>
</dbReference>
<evidence type="ECO:0000256" key="2">
    <source>
        <dbReference type="ARBA" id="ARBA00022833"/>
    </source>
</evidence>
<keyword evidence="4" id="KW-0238">DNA-binding</keyword>
<keyword evidence="6" id="KW-0539">Nucleus</keyword>
<dbReference type="GO" id="GO:0003677">
    <property type="term" value="F:DNA binding"/>
    <property type="evidence" value="ECO:0007669"/>
    <property type="project" value="UniProtKB-KW"/>
</dbReference>
<dbReference type="InterPro" id="IPR052360">
    <property type="entry name" value="Transcr_Regulatory_Proteins"/>
</dbReference>
<keyword evidence="3" id="KW-0805">Transcription regulation</keyword>
<reference evidence="7" key="1">
    <citation type="submission" date="2023-07" db="EMBL/GenBank/DDBJ databases">
        <title>Black Yeasts Isolated from many extreme environments.</title>
        <authorList>
            <person name="Coleine C."/>
            <person name="Stajich J.E."/>
            <person name="Selbmann L."/>
        </authorList>
    </citation>
    <scope>NUCLEOTIDE SEQUENCE</scope>
    <source>
        <strain evidence="7">CCFEE 5485</strain>
    </source>
</reference>
<keyword evidence="1" id="KW-0479">Metal-binding</keyword>
<proteinExistence type="predicted"/>
<dbReference type="PANTHER" id="PTHR36206">
    <property type="entry name" value="ASPERCRYPTIN BIOSYNTHESIS CLUSTER-SPECIFIC TRANSCRIPTION REGULATOR ATNN-RELATED"/>
    <property type="match status" value="1"/>
</dbReference>
<dbReference type="EMBL" id="JAUTXT010000092">
    <property type="protein sequence ID" value="KAK3669282.1"/>
    <property type="molecule type" value="Genomic_DNA"/>
</dbReference>
<keyword evidence="5" id="KW-0804">Transcription</keyword>
<comment type="caution">
    <text evidence="7">The sequence shown here is derived from an EMBL/GenBank/DDBJ whole genome shotgun (WGS) entry which is preliminary data.</text>
</comment>
<evidence type="ECO:0000313" key="7">
    <source>
        <dbReference type="EMBL" id="KAK3669282.1"/>
    </source>
</evidence>
<evidence type="ECO:0000256" key="5">
    <source>
        <dbReference type="ARBA" id="ARBA00023163"/>
    </source>
</evidence>
<sequence>MQALPFSGQPSAEYDEQVTPPLTAYHDACLLFRFSSFAGPPLHSRDATAISYFRTHGAVDLSGYLPGHFWDRLVLQASHSETIVRHSLIALGNAHLDHSALGSLRKYMARTKIPSHELVLLCCILLFAFSRVLGDIEAAAIHLQTGISILRDARTQIYSTSAFALQGDKDVIHDLTVMFVQLDIESTMQDIDRGPRLNVNHDPVGSRYIQPDWIPSADIISPHDSMESWMYICHEMWRFISCNAQYRYKPLTDVPLRVIEQWHVLRGSIKSWRAATKDYLRHHPAIHRGDRATVARAKLGPEQILDAIRALIIESHYFSCKRFIAESLQDPDNLKPFDRHPDALLETAERVIALRRTYYGMKNIHTEKSFTTHVGIVEALLLLVHRTTFPHIRTSAQQLIGQFEEVQQGQTGLAAFFEGYTKDFMLIYEMPGH</sequence>